<dbReference type="GO" id="GO:0033615">
    <property type="term" value="P:mitochondrial proton-transporting ATP synthase complex assembly"/>
    <property type="evidence" value="ECO:0007669"/>
    <property type="project" value="TreeGrafter"/>
</dbReference>
<organism evidence="2 3">
    <name type="scientific">Ustilago bromivora</name>
    <dbReference type="NCBI Taxonomy" id="307758"/>
    <lineage>
        <taxon>Eukaryota</taxon>
        <taxon>Fungi</taxon>
        <taxon>Dikarya</taxon>
        <taxon>Basidiomycota</taxon>
        <taxon>Ustilaginomycotina</taxon>
        <taxon>Ustilaginomycetes</taxon>
        <taxon>Ustilaginales</taxon>
        <taxon>Ustilaginaceae</taxon>
        <taxon>Ustilago</taxon>
    </lineage>
</organism>
<dbReference type="PANTHER" id="PTHR28106">
    <property type="entry name" value="MITOCHONDRIAL ATPASE COMPLEX SUBUNIT ATP10"/>
    <property type="match status" value="1"/>
</dbReference>
<name>A0A1K0H8A3_9BASI</name>
<proteinExistence type="predicted"/>
<evidence type="ECO:0000313" key="3">
    <source>
        <dbReference type="Proteomes" id="UP000179920"/>
    </source>
</evidence>
<dbReference type="OrthoDB" id="17089at2759"/>
<feature type="region of interest" description="Disordered" evidence="1">
    <location>
        <begin position="1"/>
        <end position="109"/>
    </location>
</feature>
<dbReference type="AlphaFoldDB" id="A0A1K0H8A3"/>
<accession>A0A1K0H8A3</accession>
<reference evidence="3" key="1">
    <citation type="submission" date="2016-04" db="EMBL/GenBank/DDBJ databases">
        <authorList>
            <person name="Guldener U."/>
            <person name="Guldener U."/>
        </authorList>
    </citation>
    <scope>NUCLEOTIDE SEQUENCE [LARGE SCALE GENOMIC DNA]</scope>
    <source>
        <strain evidence="3">UB2112</strain>
    </source>
</reference>
<dbReference type="Pfam" id="PF05176">
    <property type="entry name" value="ATP-synt_10"/>
    <property type="match status" value="1"/>
</dbReference>
<dbReference type="Proteomes" id="UP000179920">
    <property type="component" value="Chromosome III"/>
</dbReference>
<evidence type="ECO:0000313" key="2">
    <source>
        <dbReference type="EMBL" id="SAM76201.1"/>
    </source>
</evidence>
<gene>
    <name evidence="2" type="ORF">UBRO_16717</name>
</gene>
<dbReference type="PANTHER" id="PTHR28106:SF1">
    <property type="entry name" value="MITOCHONDRIAL ATPASE COMPLEX SUBUNIT ATP10"/>
    <property type="match status" value="1"/>
</dbReference>
<feature type="compositionally biased region" description="Low complexity" evidence="1">
    <location>
        <begin position="16"/>
        <end position="38"/>
    </location>
</feature>
<evidence type="ECO:0000256" key="1">
    <source>
        <dbReference type="SAM" id="MobiDB-lite"/>
    </source>
</evidence>
<protein>
    <submittedName>
        <fullName evidence="2">Related to ATP10-F1F0 ATPase complex assembly protein</fullName>
    </submittedName>
</protein>
<dbReference type="InterPro" id="IPR007849">
    <property type="entry name" value="ATP10"/>
</dbReference>
<feature type="compositionally biased region" description="Low complexity" evidence="1">
    <location>
        <begin position="46"/>
        <end position="68"/>
    </location>
</feature>
<sequence length="327" mass="35863">MLRTLASPAVTRGILSSARTSTRTFASSSTTFSSDKPSSSPPTTPTPITSTIPSSPPSESSASTSSKPLVRESFSSPEELNSRPLPYLSFPLGLPTPPSSSKPTWSETRDRLISPEHRIASRKAIVKEATRGYFHDFHAIKSHGGKTWRAPNTLIKDERALWFPRIEGTRLSDKGKVNTVDMLRGKVSLVALLGSKISEEHTKSFYESTVATFGSHPRFQLVMINLQSNPLKSYLISLFTSSLRQQIPPALHPTYLLSSQNIELGKEAIGFHNKHVGYTYLLDAQGRIRWAGGGFAEEAEARALRGCTGVLLERTVEELKQRAGGKK</sequence>
<dbReference type="EMBL" id="LT558119">
    <property type="protein sequence ID" value="SAM76201.1"/>
    <property type="molecule type" value="Genomic_DNA"/>
</dbReference>
<dbReference type="GO" id="GO:0005743">
    <property type="term" value="C:mitochondrial inner membrane"/>
    <property type="evidence" value="ECO:0007669"/>
    <property type="project" value="TreeGrafter"/>
</dbReference>